<accession>A0ACC2PU71</accession>
<dbReference type="Proteomes" id="UP001239111">
    <property type="component" value="Chromosome 1"/>
</dbReference>
<sequence>MQIITTKIPDRIPRQDLRIAGLSVRRKTDLIVNIQSIWNSSGSYINDAINDGSVSNGTSSLGKDKDDAVLEEWTPMSPEQFQFVVVKFLQNLDKDCTKQFGELNRKVGLLTKKVDKLQTKVESIACTPVTMNNTIDNEMRKYLKPADMDKFQELEDNLKNAKFHNKMVIINL</sequence>
<evidence type="ECO:0000313" key="1">
    <source>
        <dbReference type="EMBL" id="KAJ8686491.1"/>
    </source>
</evidence>
<keyword evidence="2" id="KW-1185">Reference proteome</keyword>
<protein>
    <submittedName>
        <fullName evidence="1">Uncharacterized protein</fullName>
    </submittedName>
</protein>
<proteinExistence type="predicted"/>
<dbReference type="EMBL" id="CM056741">
    <property type="protein sequence ID" value="KAJ8686491.1"/>
    <property type="molecule type" value="Genomic_DNA"/>
</dbReference>
<name>A0ACC2PU71_9HYME</name>
<evidence type="ECO:0000313" key="2">
    <source>
        <dbReference type="Proteomes" id="UP001239111"/>
    </source>
</evidence>
<gene>
    <name evidence="1" type="ORF">QAD02_022285</name>
</gene>
<comment type="caution">
    <text evidence="1">The sequence shown here is derived from an EMBL/GenBank/DDBJ whole genome shotgun (WGS) entry which is preliminary data.</text>
</comment>
<organism evidence="1 2">
    <name type="scientific">Eretmocerus hayati</name>
    <dbReference type="NCBI Taxonomy" id="131215"/>
    <lineage>
        <taxon>Eukaryota</taxon>
        <taxon>Metazoa</taxon>
        <taxon>Ecdysozoa</taxon>
        <taxon>Arthropoda</taxon>
        <taxon>Hexapoda</taxon>
        <taxon>Insecta</taxon>
        <taxon>Pterygota</taxon>
        <taxon>Neoptera</taxon>
        <taxon>Endopterygota</taxon>
        <taxon>Hymenoptera</taxon>
        <taxon>Apocrita</taxon>
        <taxon>Proctotrupomorpha</taxon>
        <taxon>Chalcidoidea</taxon>
        <taxon>Aphelinidae</taxon>
        <taxon>Aphelininae</taxon>
        <taxon>Eretmocerus</taxon>
    </lineage>
</organism>
<reference evidence="1" key="1">
    <citation type="submission" date="2023-04" db="EMBL/GenBank/DDBJ databases">
        <title>A chromosome-level genome assembly of the parasitoid wasp Eretmocerus hayati.</title>
        <authorList>
            <person name="Zhong Y."/>
            <person name="Liu S."/>
            <person name="Liu Y."/>
        </authorList>
    </citation>
    <scope>NUCLEOTIDE SEQUENCE</scope>
    <source>
        <strain evidence="1">ZJU_SS_LIU_2023</strain>
    </source>
</reference>